<name>A0A3S3QN76_9ACAR</name>
<dbReference type="OrthoDB" id="88467at2759"/>
<feature type="disulfide bond" evidence="11">
    <location>
        <begin position="4"/>
        <end position="21"/>
    </location>
</feature>
<dbReference type="PANTHER" id="PTHR10913:SF45">
    <property type="entry name" value="FOLLISTATIN, ISOFORM A-RELATED"/>
    <property type="match status" value="1"/>
</dbReference>
<dbReference type="PROSITE" id="PS01248">
    <property type="entry name" value="EGF_LAM_1"/>
    <property type="match status" value="1"/>
</dbReference>
<dbReference type="SMART" id="SM00280">
    <property type="entry name" value="KAZAL"/>
    <property type="match status" value="1"/>
</dbReference>
<organism evidence="14 15">
    <name type="scientific">Dinothrombium tinctorium</name>
    <dbReference type="NCBI Taxonomy" id="1965070"/>
    <lineage>
        <taxon>Eukaryota</taxon>
        <taxon>Metazoa</taxon>
        <taxon>Ecdysozoa</taxon>
        <taxon>Arthropoda</taxon>
        <taxon>Chelicerata</taxon>
        <taxon>Arachnida</taxon>
        <taxon>Acari</taxon>
        <taxon>Acariformes</taxon>
        <taxon>Trombidiformes</taxon>
        <taxon>Prostigmata</taxon>
        <taxon>Anystina</taxon>
        <taxon>Parasitengona</taxon>
        <taxon>Trombidioidea</taxon>
        <taxon>Trombidiidae</taxon>
        <taxon>Dinothrombium</taxon>
    </lineage>
</organism>
<keyword evidence="10 11" id="KW-0424">Laminin EGF-like domain</keyword>
<dbReference type="GO" id="GO:0030154">
    <property type="term" value="P:cell differentiation"/>
    <property type="evidence" value="ECO:0007669"/>
    <property type="project" value="TreeGrafter"/>
</dbReference>
<feature type="disulfide bond" evidence="11">
    <location>
        <begin position="76"/>
        <end position="85"/>
    </location>
</feature>
<keyword evidence="4" id="KW-0646">Protease inhibitor</keyword>
<dbReference type="FunFam" id="2.10.25.10:FF:000134">
    <property type="entry name" value="Transmembrane agrin"/>
    <property type="match status" value="1"/>
</dbReference>
<evidence type="ECO:0000256" key="4">
    <source>
        <dbReference type="ARBA" id="ARBA00022690"/>
    </source>
</evidence>
<evidence type="ECO:0000256" key="1">
    <source>
        <dbReference type="ARBA" id="ARBA00004498"/>
    </source>
</evidence>
<dbReference type="InterPro" id="IPR050653">
    <property type="entry name" value="Prot_Inhib_GrowthFact_Antg"/>
</dbReference>
<dbReference type="PROSITE" id="PS50027">
    <property type="entry name" value="EGF_LAM_2"/>
    <property type="match status" value="2"/>
</dbReference>
<keyword evidence="2" id="KW-0964">Secreted</keyword>
<evidence type="ECO:0000256" key="11">
    <source>
        <dbReference type="PROSITE-ProRule" id="PRU00460"/>
    </source>
</evidence>
<keyword evidence="15" id="KW-1185">Reference proteome</keyword>
<dbReference type="Gene3D" id="2.10.25.10">
    <property type="entry name" value="Laminin"/>
    <property type="match status" value="2"/>
</dbReference>
<dbReference type="GO" id="GO:0005576">
    <property type="term" value="C:extracellular region"/>
    <property type="evidence" value="ECO:0007669"/>
    <property type="project" value="TreeGrafter"/>
</dbReference>
<dbReference type="Gene3D" id="3.30.60.30">
    <property type="match status" value="1"/>
</dbReference>
<feature type="disulfide bond" evidence="11">
    <location>
        <begin position="55"/>
        <end position="67"/>
    </location>
</feature>
<evidence type="ECO:0000259" key="13">
    <source>
        <dbReference type="PROSITE" id="PS51465"/>
    </source>
</evidence>
<protein>
    <submittedName>
        <fullName evidence="14">Agrin-like protein</fullName>
    </submittedName>
</protein>
<dbReference type="PROSITE" id="PS51465">
    <property type="entry name" value="KAZAL_2"/>
    <property type="match status" value="1"/>
</dbReference>
<dbReference type="SUPFAM" id="SSF100895">
    <property type="entry name" value="Kazal-type serine protease inhibitors"/>
    <property type="match status" value="1"/>
</dbReference>
<evidence type="ECO:0000259" key="12">
    <source>
        <dbReference type="PROSITE" id="PS50027"/>
    </source>
</evidence>
<keyword evidence="7" id="KW-0175">Coiled coil</keyword>
<dbReference type="Pfam" id="PF00053">
    <property type="entry name" value="EGF_laminin"/>
    <property type="match status" value="2"/>
</dbReference>
<keyword evidence="3" id="KW-0272">Extracellular matrix</keyword>
<dbReference type="InterPro" id="IPR002350">
    <property type="entry name" value="Kazal_dom"/>
</dbReference>
<evidence type="ECO:0000313" key="15">
    <source>
        <dbReference type="Proteomes" id="UP000285301"/>
    </source>
</evidence>
<dbReference type="Proteomes" id="UP000285301">
    <property type="component" value="Unassembled WGS sequence"/>
</dbReference>
<evidence type="ECO:0000256" key="10">
    <source>
        <dbReference type="ARBA" id="ARBA00023292"/>
    </source>
</evidence>
<accession>A0A3S3QN76</accession>
<dbReference type="PANTHER" id="PTHR10913">
    <property type="entry name" value="FOLLISTATIN-RELATED"/>
    <property type="match status" value="1"/>
</dbReference>
<comment type="subcellular location">
    <subcellularLocation>
        <location evidence="1">Secreted</location>
        <location evidence="1">Extracellular space</location>
        <location evidence="1">Extracellular matrix</location>
    </subcellularLocation>
</comment>
<feature type="domain" description="Laminin EGF-like" evidence="12">
    <location>
        <begin position="55"/>
        <end position="101"/>
    </location>
</feature>
<dbReference type="FunFam" id="2.10.25.10:FF:000135">
    <property type="entry name" value="Laminin subunit beta 4"/>
    <property type="match status" value="1"/>
</dbReference>
<comment type="caution">
    <text evidence="11">Lacks conserved residue(s) required for the propagation of feature annotation.</text>
</comment>
<dbReference type="SMART" id="SM00180">
    <property type="entry name" value="EGF_Lam"/>
    <property type="match status" value="2"/>
</dbReference>
<evidence type="ECO:0000256" key="6">
    <source>
        <dbReference type="ARBA" id="ARBA00022900"/>
    </source>
</evidence>
<dbReference type="InterPro" id="IPR036058">
    <property type="entry name" value="Kazal_dom_sf"/>
</dbReference>
<dbReference type="STRING" id="1965070.A0A3S3QN76"/>
<feature type="disulfide bond" evidence="11">
    <location>
        <begin position="2"/>
        <end position="14"/>
    </location>
</feature>
<sequence length="193" mass="20934">ECVCNKYGSYDIFCDQHTHHCHCKSGVGGPLCDRCEPGFWGLHMISEGNTGCIPCACNMLGSVRSDCEQMTGRCVCKQGVNGNKCDICPPGRILGLHGCADESIGQQFSKPCSELICLFGAKCKESNGKAQCVCDNICDEFVDDDSENGVALRDQRAVCGTDGNTYNSECHLKLYSCRIQESILIAHKSPCKT</sequence>
<evidence type="ECO:0000256" key="7">
    <source>
        <dbReference type="ARBA" id="ARBA00023054"/>
    </source>
</evidence>
<evidence type="ECO:0000313" key="14">
    <source>
        <dbReference type="EMBL" id="RWS11404.1"/>
    </source>
</evidence>
<feature type="domain" description="Kazal-like" evidence="13">
    <location>
        <begin position="135"/>
        <end position="193"/>
    </location>
</feature>
<dbReference type="InterPro" id="IPR002049">
    <property type="entry name" value="LE_dom"/>
</dbReference>
<evidence type="ECO:0000256" key="8">
    <source>
        <dbReference type="ARBA" id="ARBA00023157"/>
    </source>
</evidence>
<dbReference type="EMBL" id="NCKU01001722">
    <property type="protein sequence ID" value="RWS11404.1"/>
    <property type="molecule type" value="Genomic_DNA"/>
</dbReference>
<dbReference type="AlphaFoldDB" id="A0A3S3QN76"/>
<comment type="caution">
    <text evidence="14">The sequence shown here is derived from an EMBL/GenBank/DDBJ whole genome shotgun (WGS) entry which is preliminary data.</text>
</comment>
<dbReference type="Pfam" id="PF07648">
    <property type="entry name" value="Kazal_2"/>
    <property type="match status" value="1"/>
</dbReference>
<proteinExistence type="predicted"/>
<gene>
    <name evidence="14" type="ORF">B4U79_13086</name>
</gene>
<dbReference type="PRINTS" id="PR00011">
    <property type="entry name" value="EGFLAMININ"/>
</dbReference>
<reference evidence="14 15" key="1">
    <citation type="journal article" date="2018" name="Gigascience">
        <title>Genomes of trombidid mites reveal novel predicted allergens and laterally-transferred genes associated with secondary metabolism.</title>
        <authorList>
            <person name="Dong X."/>
            <person name="Chaisiri K."/>
            <person name="Xia D."/>
            <person name="Armstrong S.D."/>
            <person name="Fang Y."/>
            <person name="Donnelly M.J."/>
            <person name="Kadowaki T."/>
            <person name="McGarry J.W."/>
            <person name="Darby A.C."/>
            <person name="Makepeace B.L."/>
        </authorList>
    </citation>
    <scope>NUCLEOTIDE SEQUENCE [LARGE SCALE GENOMIC DNA]</scope>
    <source>
        <strain evidence="14">UoL-WK</strain>
    </source>
</reference>
<feature type="non-terminal residue" evidence="14">
    <location>
        <position position="193"/>
    </location>
</feature>
<dbReference type="CDD" id="cd00055">
    <property type="entry name" value="EGF_Lam"/>
    <property type="match status" value="2"/>
</dbReference>
<keyword evidence="8 11" id="KW-1015">Disulfide bond</keyword>
<dbReference type="SUPFAM" id="SSF57196">
    <property type="entry name" value="EGF/Laminin"/>
    <property type="match status" value="1"/>
</dbReference>
<feature type="non-terminal residue" evidence="14">
    <location>
        <position position="1"/>
    </location>
</feature>
<feature type="disulfide bond" evidence="11">
    <location>
        <begin position="57"/>
        <end position="74"/>
    </location>
</feature>
<evidence type="ECO:0000256" key="5">
    <source>
        <dbReference type="ARBA" id="ARBA00022737"/>
    </source>
</evidence>
<feature type="disulfide bond" evidence="11">
    <location>
        <begin position="23"/>
        <end position="32"/>
    </location>
</feature>
<keyword evidence="5" id="KW-0677">Repeat</keyword>
<evidence type="ECO:0000256" key="9">
    <source>
        <dbReference type="ARBA" id="ARBA00023180"/>
    </source>
</evidence>
<feature type="domain" description="Laminin EGF-like" evidence="12">
    <location>
        <begin position="2"/>
        <end position="54"/>
    </location>
</feature>
<dbReference type="CDD" id="cd00104">
    <property type="entry name" value="KAZAL_FS"/>
    <property type="match status" value="1"/>
</dbReference>
<evidence type="ECO:0000256" key="2">
    <source>
        <dbReference type="ARBA" id="ARBA00022525"/>
    </source>
</evidence>
<keyword evidence="9" id="KW-0325">Glycoprotein</keyword>
<keyword evidence="6" id="KW-0722">Serine protease inhibitor</keyword>
<evidence type="ECO:0000256" key="3">
    <source>
        <dbReference type="ARBA" id="ARBA00022530"/>
    </source>
</evidence>